<comment type="caution">
    <text evidence="1">The sequence shown here is derived from an EMBL/GenBank/DDBJ whole genome shotgun (WGS) entry which is preliminary data.</text>
</comment>
<proteinExistence type="predicted"/>
<evidence type="ECO:0000313" key="2">
    <source>
        <dbReference type="Proteomes" id="UP000824120"/>
    </source>
</evidence>
<reference evidence="1 2" key="1">
    <citation type="submission" date="2020-09" db="EMBL/GenBank/DDBJ databases">
        <title>De no assembly of potato wild relative species, Solanum commersonii.</title>
        <authorList>
            <person name="Cho K."/>
        </authorList>
    </citation>
    <scope>NUCLEOTIDE SEQUENCE [LARGE SCALE GENOMIC DNA]</scope>
    <source>
        <strain evidence="1">LZ3.2</strain>
        <tissue evidence="1">Leaf</tissue>
    </source>
</reference>
<dbReference type="Proteomes" id="UP000824120">
    <property type="component" value="Chromosome 3"/>
</dbReference>
<dbReference type="EMBL" id="JACXVP010000003">
    <property type="protein sequence ID" value="KAG5616821.1"/>
    <property type="molecule type" value="Genomic_DNA"/>
</dbReference>
<gene>
    <name evidence="1" type="ORF">H5410_016645</name>
</gene>
<sequence length="293" mass="34376">MEDHRILKDFIDDSIREIKDSIRKNLREFRSMLLDVLGGKATSFEPQNTITNEKLWQFRGKNPKAWIVQAKHYFDFHKIEEDQKLNVASFYLDGEGLKWYQWLFRNNQLINWLHFADKVFDESSDRHKDANSLCTSSKPIEFFITPNDLVSSVSKIENSCGDDVENKDKNDEEEIVTIRNKPIEFVIANANKLSFWINSIVSTTCDISMFDRCKALDDCWNQLFAYPIGLAQRWEEMPYISYTFNYAKLMSKVTNDGRNWSYVGYSIILSLECVMNLLNVRVMILNVWGLKVI</sequence>
<accession>A0A9J5ZWT9</accession>
<protein>
    <recommendedName>
        <fullName evidence="3">Retrotransposon gag domain-containing protein</fullName>
    </recommendedName>
</protein>
<dbReference type="OrthoDB" id="1298874at2759"/>
<keyword evidence="2" id="KW-1185">Reference proteome</keyword>
<name>A0A9J5ZWT9_SOLCO</name>
<evidence type="ECO:0008006" key="3">
    <source>
        <dbReference type="Google" id="ProtNLM"/>
    </source>
</evidence>
<organism evidence="1 2">
    <name type="scientific">Solanum commersonii</name>
    <name type="common">Commerson's wild potato</name>
    <name type="synonym">Commerson's nightshade</name>
    <dbReference type="NCBI Taxonomy" id="4109"/>
    <lineage>
        <taxon>Eukaryota</taxon>
        <taxon>Viridiplantae</taxon>
        <taxon>Streptophyta</taxon>
        <taxon>Embryophyta</taxon>
        <taxon>Tracheophyta</taxon>
        <taxon>Spermatophyta</taxon>
        <taxon>Magnoliopsida</taxon>
        <taxon>eudicotyledons</taxon>
        <taxon>Gunneridae</taxon>
        <taxon>Pentapetalae</taxon>
        <taxon>asterids</taxon>
        <taxon>lamiids</taxon>
        <taxon>Solanales</taxon>
        <taxon>Solanaceae</taxon>
        <taxon>Solanoideae</taxon>
        <taxon>Solaneae</taxon>
        <taxon>Solanum</taxon>
    </lineage>
</organism>
<evidence type="ECO:0000313" key="1">
    <source>
        <dbReference type="EMBL" id="KAG5616821.1"/>
    </source>
</evidence>
<dbReference type="AlphaFoldDB" id="A0A9J5ZWT9"/>